<name>A0A4Y3L0T6_9CELL</name>
<dbReference type="EMBL" id="BJLR01000030">
    <property type="protein sequence ID" value="GEA89266.1"/>
    <property type="molecule type" value="Genomic_DNA"/>
</dbReference>
<dbReference type="Proteomes" id="UP000317046">
    <property type="component" value="Unassembled WGS sequence"/>
</dbReference>
<sequence length="502" mass="51850">MQPVEVLEEGLPDTGARRRHVPPADEEVPPGAAPAASDGAGPGDGPPAPDVRGLLRRWWPVPVALVVAVTAVGVLGVQRDRERAERLAGVPGVVRPLDGPPEVLWSTPAGPGDQLLVARGLLVVVQPGTSAWHATAHDARTGEQRWSADVAPAPGAAMESGPVRCPDPGTDVGAVVVCLAAEPDPVYADDPDGTVTSGDVGAFSEVDVALPETRVGALSARDGRTLGTWTLLGELVAAGRVRDDVVVVTVDDDEHVVVARRDGVTGEVRWGWRSPVPIRGTSVRALTSVEVTRDLVVVAGSATRVLAVADGAELTTAPDFSFLRVEPLRAGFGTWSPAQGGAVHDATGAVTATVPGLPAPLAVDDGSEPRLVVLDAGNAVVAHDTATGEERWRATTALNPALVVDHRLVVVGASRYGVVDARTGAEVWDEELGAPLPWQPVTDGALVLGPGLAPDGATHLVGRGVPDGVRYWSVPVPPDTRRVRAVAGHLVLTTAEEHRALG</sequence>
<organism evidence="3 4">
    <name type="scientific">Cellulomonas cellasea</name>
    <dbReference type="NCBI Taxonomy" id="43670"/>
    <lineage>
        <taxon>Bacteria</taxon>
        <taxon>Bacillati</taxon>
        <taxon>Actinomycetota</taxon>
        <taxon>Actinomycetes</taxon>
        <taxon>Micrococcales</taxon>
        <taxon>Cellulomonadaceae</taxon>
        <taxon>Cellulomonas</taxon>
    </lineage>
</organism>
<feature type="region of interest" description="Disordered" evidence="1">
    <location>
        <begin position="1"/>
        <end position="49"/>
    </location>
</feature>
<feature type="compositionally biased region" description="Low complexity" evidence="1">
    <location>
        <begin position="29"/>
        <end position="39"/>
    </location>
</feature>
<gene>
    <name evidence="3" type="ORF">CCE01nite_32150</name>
</gene>
<dbReference type="Gene3D" id="2.130.10.10">
    <property type="entry name" value="YVTN repeat-like/Quinoprotein amine dehydrogenase"/>
    <property type="match status" value="1"/>
</dbReference>
<dbReference type="Pfam" id="PF13360">
    <property type="entry name" value="PQQ_2"/>
    <property type="match status" value="1"/>
</dbReference>
<comment type="caution">
    <text evidence="3">The sequence shown here is derived from an EMBL/GenBank/DDBJ whole genome shotgun (WGS) entry which is preliminary data.</text>
</comment>
<feature type="domain" description="Pyrrolo-quinoline quinone repeat" evidence="2">
    <location>
        <begin position="367"/>
        <end position="491"/>
    </location>
</feature>
<accession>A0A4Y3L0T6</accession>
<proteinExistence type="predicted"/>
<feature type="compositionally biased region" description="Acidic residues" evidence="1">
    <location>
        <begin position="1"/>
        <end position="11"/>
    </location>
</feature>
<dbReference type="SUPFAM" id="SSF50998">
    <property type="entry name" value="Quinoprotein alcohol dehydrogenase-like"/>
    <property type="match status" value="1"/>
</dbReference>
<dbReference type="InterPro" id="IPR011047">
    <property type="entry name" value="Quinoprotein_ADH-like_sf"/>
</dbReference>
<protein>
    <recommendedName>
        <fullName evidence="2">Pyrrolo-quinoline quinone repeat domain-containing protein</fullName>
    </recommendedName>
</protein>
<evidence type="ECO:0000256" key="1">
    <source>
        <dbReference type="SAM" id="MobiDB-lite"/>
    </source>
</evidence>
<dbReference type="Gene3D" id="2.40.128.630">
    <property type="match status" value="1"/>
</dbReference>
<evidence type="ECO:0000313" key="3">
    <source>
        <dbReference type="EMBL" id="GEA89266.1"/>
    </source>
</evidence>
<dbReference type="InterPro" id="IPR002372">
    <property type="entry name" value="PQQ_rpt_dom"/>
</dbReference>
<reference evidence="3" key="1">
    <citation type="submission" date="2019-06" db="EMBL/GenBank/DDBJ databases">
        <title>Whole genome shotgun sequence of Cellulomonas cellasea NBRC 3753.</title>
        <authorList>
            <person name="Hosoyama A."/>
            <person name="Uohara A."/>
            <person name="Ohji S."/>
            <person name="Ichikawa N."/>
        </authorList>
    </citation>
    <scope>NUCLEOTIDE SEQUENCE [LARGE SCALE GENOMIC DNA]</scope>
    <source>
        <strain evidence="3">NBRC 3753</strain>
    </source>
</reference>
<evidence type="ECO:0000313" key="4">
    <source>
        <dbReference type="Proteomes" id="UP000317046"/>
    </source>
</evidence>
<keyword evidence="4" id="KW-1185">Reference proteome</keyword>
<dbReference type="AlphaFoldDB" id="A0A4Y3L0T6"/>
<evidence type="ECO:0000259" key="2">
    <source>
        <dbReference type="Pfam" id="PF13360"/>
    </source>
</evidence>
<dbReference type="InterPro" id="IPR015943">
    <property type="entry name" value="WD40/YVTN_repeat-like_dom_sf"/>
</dbReference>